<gene>
    <name evidence="2" type="ORF">K461DRAFT_284592</name>
</gene>
<dbReference type="EMBL" id="ML996082">
    <property type="protein sequence ID" value="KAF2155750.1"/>
    <property type="molecule type" value="Genomic_DNA"/>
</dbReference>
<dbReference type="AlphaFoldDB" id="A0A9P4J7X9"/>
<dbReference type="OrthoDB" id="276721at2759"/>
<keyword evidence="3" id="KW-1185">Reference proteome</keyword>
<dbReference type="Pfam" id="PF01370">
    <property type="entry name" value="Epimerase"/>
    <property type="match status" value="1"/>
</dbReference>
<organism evidence="2 3">
    <name type="scientific">Myriangium duriaei CBS 260.36</name>
    <dbReference type="NCBI Taxonomy" id="1168546"/>
    <lineage>
        <taxon>Eukaryota</taxon>
        <taxon>Fungi</taxon>
        <taxon>Dikarya</taxon>
        <taxon>Ascomycota</taxon>
        <taxon>Pezizomycotina</taxon>
        <taxon>Dothideomycetes</taxon>
        <taxon>Dothideomycetidae</taxon>
        <taxon>Myriangiales</taxon>
        <taxon>Myriangiaceae</taxon>
        <taxon>Myriangium</taxon>
    </lineage>
</organism>
<dbReference type="PANTHER" id="PTHR12126">
    <property type="entry name" value="NADH-UBIQUINONE OXIDOREDUCTASE 39 KDA SUBUNIT-RELATED"/>
    <property type="match status" value="1"/>
</dbReference>
<feature type="domain" description="NAD-dependent epimerase/dehydratase" evidence="1">
    <location>
        <begin position="10"/>
        <end position="87"/>
    </location>
</feature>
<sequence>MASATVSKKIVVCGGNGFLGSRICKAATARGWDVTSISRSGAPKWEAVTSSPSPPPWADKVHWHSASVLAPSTYRDTLRNADAVVHTMGILLEADYKGVLTGKEPIVAGLQRAFSSVKQGTANPLDRREGEDLQPLERDGQITYEVMNRDTAILLAQEAADAKVPVFGYISAAGGAPILPGRYITTKRAAEDTVTTKFPQLRSFFIRASFMYDSSRAYTVALAGPTFASAMVNSLLGGMLSGPLGAAVAKPLKADVVAESVIEAIADEGVKGPVELPQIEALANREWRRGML</sequence>
<dbReference type="GO" id="GO:0044877">
    <property type="term" value="F:protein-containing complex binding"/>
    <property type="evidence" value="ECO:0007669"/>
    <property type="project" value="TreeGrafter"/>
</dbReference>
<dbReference type="SUPFAM" id="SSF51735">
    <property type="entry name" value="NAD(P)-binding Rossmann-fold domains"/>
    <property type="match status" value="1"/>
</dbReference>
<evidence type="ECO:0000313" key="3">
    <source>
        <dbReference type="Proteomes" id="UP000799439"/>
    </source>
</evidence>
<dbReference type="InterPro" id="IPR036291">
    <property type="entry name" value="NAD(P)-bd_dom_sf"/>
</dbReference>
<reference evidence="2" key="1">
    <citation type="journal article" date="2020" name="Stud. Mycol.">
        <title>101 Dothideomycetes genomes: a test case for predicting lifestyles and emergence of pathogens.</title>
        <authorList>
            <person name="Haridas S."/>
            <person name="Albert R."/>
            <person name="Binder M."/>
            <person name="Bloem J."/>
            <person name="Labutti K."/>
            <person name="Salamov A."/>
            <person name="Andreopoulos B."/>
            <person name="Baker S."/>
            <person name="Barry K."/>
            <person name="Bills G."/>
            <person name="Bluhm B."/>
            <person name="Cannon C."/>
            <person name="Castanera R."/>
            <person name="Culley D."/>
            <person name="Daum C."/>
            <person name="Ezra D."/>
            <person name="Gonzalez J."/>
            <person name="Henrissat B."/>
            <person name="Kuo A."/>
            <person name="Liang C."/>
            <person name="Lipzen A."/>
            <person name="Lutzoni F."/>
            <person name="Magnuson J."/>
            <person name="Mondo S."/>
            <person name="Nolan M."/>
            <person name="Ohm R."/>
            <person name="Pangilinan J."/>
            <person name="Park H.-J."/>
            <person name="Ramirez L."/>
            <person name="Alfaro M."/>
            <person name="Sun H."/>
            <person name="Tritt A."/>
            <person name="Yoshinaga Y."/>
            <person name="Zwiers L.-H."/>
            <person name="Turgeon B."/>
            <person name="Goodwin S."/>
            <person name="Spatafora J."/>
            <person name="Crous P."/>
            <person name="Grigoriev I."/>
        </authorList>
    </citation>
    <scope>NUCLEOTIDE SEQUENCE</scope>
    <source>
        <strain evidence="2">CBS 260.36</strain>
    </source>
</reference>
<proteinExistence type="predicted"/>
<comment type="caution">
    <text evidence="2">The sequence shown here is derived from an EMBL/GenBank/DDBJ whole genome shotgun (WGS) entry which is preliminary data.</text>
</comment>
<dbReference type="Gene3D" id="3.40.50.720">
    <property type="entry name" value="NAD(P)-binding Rossmann-like Domain"/>
    <property type="match status" value="1"/>
</dbReference>
<dbReference type="PANTHER" id="PTHR12126:SF16">
    <property type="entry name" value="MIOREX COMPLEX COMPONENT 2"/>
    <property type="match status" value="1"/>
</dbReference>
<dbReference type="GO" id="GO:0005739">
    <property type="term" value="C:mitochondrion"/>
    <property type="evidence" value="ECO:0007669"/>
    <property type="project" value="TreeGrafter"/>
</dbReference>
<dbReference type="InterPro" id="IPR051207">
    <property type="entry name" value="ComplexI_NDUFA9_subunit"/>
</dbReference>
<accession>A0A9P4J7X9</accession>
<evidence type="ECO:0000259" key="1">
    <source>
        <dbReference type="Pfam" id="PF01370"/>
    </source>
</evidence>
<dbReference type="Proteomes" id="UP000799439">
    <property type="component" value="Unassembled WGS sequence"/>
</dbReference>
<evidence type="ECO:0000313" key="2">
    <source>
        <dbReference type="EMBL" id="KAF2155750.1"/>
    </source>
</evidence>
<name>A0A9P4J7X9_9PEZI</name>
<dbReference type="InterPro" id="IPR001509">
    <property type="entry name" value="Epimerase_deHydtase"/>
</dbReference>
<protein>
    <submittedName>
        <fullName evidence="2">NAD(P)-binding protein</fullName>
    </submittedName>
</protein>